<keyword evidence="3" id="KW-0479">Metal-binding</keyword>
<dbReference type="AlphaFoldDB" id="A0A7Y7E9A6"/>
<dbReference type="InterPro" id="IPR002397">
    <property type="entry name" value="Cyt_P450_B"/>
</dbReference>
<evidence type="ECO:0000256" key="5">
    <source>
        <dbReference type="ARBA" id="ARBA00023004"/>
    </source>
</evidence>
<dbReference type="PRINTS" id="PR00359">
    <property type="entry name" value="BP450"/>
</dbReference>
<dbReference type="Gene3D" id="1.10.630.10">
    <property type="entry name" value="Cytochrome P450"/>
    <property type="match status" value="1"/>
</dbReference>
<protein>
    <submittedName>
        <fullName evidence="7">Cytochrome P450</fullName>
    </submittedName>
</protein>
<dbReference type="RefSeq" id="WP_171083926.1">
    <property type="nucleotide sequence ID" value="NZ_BNBU01000008.1"/>
</dbReference>
<keyword evidence="4" id="KW-0560">Oxidoreductase</keyword>
<dbReference type="Proteomes" id="UP000587462">
    <property type="component" value="Unassembled WGS sequence"/>
</dbReference>
<evidence type="ECO:0000256" key="4">
    <source>
        <dbReference type="ARBA" id="ARBA00023002"/>
    </source>
</evidence>
<dbReference type="Pfam" id="PF00067">
    <property type="entry name" value="p450"/>
    <property type="match status" value="1"/>
</dbReference>
<gene>
    <name evidence="7" type="ORF">HG542_21525</name>
</gene>
<dbReference type="PANTHER" id="PTHR46696">
    <property type="entry name" value="P450, PUTATIVE (EUROFUNG)-RELATED"/>
    <property type="match status" value="1"/>
</dbReference>
<evidence type="ECO:0000313" key="7">
    <source>
        <dbReference type="EMBL" id="NVK80222.1"/>
    </source>
</evidence>
<keyword evidence="2" id="KW-0349">Heme</keyword>
<name>A0A7Y7E9A6_STRMO</name>
<dbReference type="GO" id="GO:0016705">
    <property type="term" value="F:oxidoreductase activity, acting on paired donors, with incorporation or reduction of molecular oxygen"/>
    <property type="evidence" value="ECO:0007669"/>
    <property type="project" value="InterPro"/>
</dbReference>
<accession>A0A7Y7E9A6</accession>
<organism evidence="7 8">
    <name type="scientific">Streptomyces morookaense</name>
    <name type="common">Streptoverticillium morookaense</name>
    <dbReference type="NCBI Taxonomy" id="1970"/>
    <lineage>
        <taxon>Bacteria</taxon>
        <taxon>Bacillati</taxon>
        <taxon>Actinomycetota</taxon>
        <taxon>Actinomycetes</taxon>
        <taxon>Kitasatosporales</taxon>
        <taxon>Streptomycetaceae</taxon>
        <taxon>Streptomyces</taxon>
    </lineage>
</organism>
<dbReference type="GO" id="GO:0005506">
    <property type="term" value="F:iron ion binding"/>
    <property type="evidence" value="ECO:0007669"/>
    <property type="project" value="InterPro"/>
</dbReference>
<evidence type="ECO:0000256" key="3">
    <source>
        <dbReference type="ARBA" id="ARBA00022723"/>
    </source>
</evidence>
<sequence>MTREPQPQPPGIAVPEDFWRHLPFDVRGEAFRADPYPFYELLRAEGPVASLADGVLVVTGYHAATAILGDPSFGLGAGALESQSFLLVDPPEHRRRRARVGGPFSARAVERLRPAIRHRTGELVCAAAARGEAEAVSELALPLALELICALVGVPMDDRPRWYGPLVGLTGGFDPPALRDEENTARLATARLDFAHYLGELVEERRRVPRDDLVSALVAPGPDGTALTGPEIVTALGQLVIAGFEPTVHLMANGLHALLRHPAQFARLQADPSCAPDVVEEVLRYDPTVQIMTRIALRDTDAVGRHVPAGTVVGILPGAANRDPEVFPDPHRLDVTRAPQHLALGRGEHFCLGAGLVRAQAQALLTDLARCRPALTGEPVRYRDTVMLRGVERLPVVLTERPEADG</sequence>
<comment type="similarity">
    <text evidence="1">Belongs to the cytochrome P450 family.</text>
</comment>
<dbReference type="FunFam" id="1.10.630.10:FF:000018">
    <property type="entry name" value="Cytochrome P450 monooxygenase"/>
    <property type="match status" value="1"/>
</dbReference>
<evidence type="ECO:0000313" key="8">
    <source>
        <dbReference type="Proteomes" id="UP000587462"/>
    </source>
</evidence>
<comment type="caution">
    <text evidence="7">The sequence shown here is derived from an EMBL/GenBank/DDBJ whole genome shotgun (WGS) entry which is preliminary data.</text>
</comment>
<evidence type="ECO:0000256" key="1">
    <source>
        <dbReference type="ARBA" id="ARBA00010617"/>
    </source>
</evidence>
<evidence type="ECO:0000256" key="2">
    <source>
        <dbReference type="ARBA" id="ARBA00022617"/>
    </source>
</evidence>
<keyword evidence="6" id="KW-0503">Monooxygenase</keyword>
<dbReference type="GO" id="GO:0020037">
    <property type="term" value="F:heme binding"/>
    <property type="evidence" value="ECO:0007669"/>
    <property type="project" value="InterPro"/>
</dbReference>
<keyword evidence="8" id="KW-1185">Reference proteome</keyword>
<proteinExistence type="inferred from homology"/>
<dbReference type="GO" id="GO:0004497">
    <property type="term" value="F:monooxygenase activity"/>
    <property type="evidence" value="ECO:0007669"/>
    <property type="project" value="UniProtKB-KW"/>
</dbReference>
<evidence type="ECO:0000256" key="6">
    <source>
        <dbReference type="ARBA" id="ARBA00023033"/>
    </source>
</evidence>
<keyword evidence="5" id="KW-0408">Iron</keyword>
<dbReference type="InterPro" id="IPR036396">
    <property type="entry name" value="Cyt_P450_sf"/>
</dbReference>
<dbReference type="EMBL" id="JABBXF010000049">
    <property type="protein sequence ID" value="NVK80222.1"/>
    <property type="molecule type" value="Genomic_DNA"/>
</dbReference>
<dbReference type="SUPFAM" id="SSF48264">
    <property type="entry name" value="Cytochrome P450"/>
    <property type="match status" value="1"/>
</dbReference>
<dbReference type="PANTHER" id="PTHR46696:SF1">
    <property type="entry name" value="CYTOCHROME P450 YJIB-RELATED"/>
    <property type="match status" value="1"/>
</dbReference>
<dbReference type="InterPro" id="IPR001128">
    <property type="entry name" value="Cyt_P450"/>
</dbReference>
<reference evidence="7 8" key="1">
    <citation type="submission" date="2020-04" db="EMBL/GenBank/DDBJ databases">
        <title>Draft Genome Sequence of Streptomyces morookaense DSM 40503, an 8-azaguanine-producing strain.</title>
        <authorList>
            <person name="Qi J."/>
            <person name="Gao J.-M."/>
        </authorList>
    </citation>
    <scope>NUCLEOTIDE SEQUENCE [LARGE SCALE GENOMIC DNA]</scope>
    <source>
        <strain evidence="7 8">DSM 40503</strain>
    </source>
</reference>